<comment type="caution">
    <text evidence="7">The sequence shown here is derived from an EMBL/GenBank/DDBJ whole genome shotgun (WGS) entry which is preliminary data.</text>
</comment>
<feature type="transmembrane region" description="Helical" evidence="6">
    <location>
        <begin position="364"/>
        <end position="385"/>
    </location>
</feature>
<feature type="transmembrane region" description="Helical" evidence="6">
    <location>
        <begin position="41"/>
        <end position="60"/>
    </location>
</feature>
<dbReference type="Proteomes" id="UP000525078">
    <property type="component" value="Unassembled WGS sequence"/>
</dbReference>
<organism evidence="7 8">
    <name type="scientific">Cannabis sativa</name>
    <name type="common">Hemp</name>
    <name type="synonym">Marijuana</name>
    <dbReference type="NCBI Taxonomy" id="3483"/>
    <lineage>
        <taxon>Eukaryota</taxon>
        <taxon>Viridiplantae</taxon>
        <taxon>Streptophyta</taxon>
        <taxon>Embryophyta</taxon>
        <taxon>Tracheophyta</taxon>
        <taxon>Spermatophyta</taxon>
        <taxon>Magnoliopsida</taxon>
        <taxon>eudicotyledons</taxon>
        <taxon>Gunneridae</taxon>
        <taxon>Pentapetalae</taxon>
        <taxon>rosids</taxon>
        <taxon>fabids</taxon>
        <taxon>Rosales</taxon>
        <taxon>Cannabaceae</taxon>
        <taxon>Cannabis</taxon>
    </lineage>
</organism>
<feature type="transmembrane region" description="Helical" evidence="6">
    <location>
        <begin position="215"/>
        <end position="237"/>
    </location>
</feature>
<dbReference type="InterPro" id="IPR000425">
    <property type="entry name" value="MIP"/>
</dbReference>
<evidence type="ECO:0000256" key="3">
    <source>
        <dbReference type="ARBA" id="ARBA00022989"/>
    </source>
</evidence>
<feature type="transmembrane region" description="Helical" evidence="6">
    <location>
        <begin position="111"/>
        <end position="129"/>
    </location>
</feature>
<dbReference type="EMBL" id="JAATIP010000084">
    <property type="protein sequence ID" value="KAF4376690.1"/>
    <property type="molecule type" value="Genomic_DNA"/>
</dbReference>
<keyword evidence="5" id="KW-0813">Transport</keyword>
<evidence type="ECO:0000313" key="7">
    <source>
        <dbReference type="EMBL" id="KAF4376690.1"/>
    </source>
</evidence>
<gene>
    <name evidence="7" type="ORF">F8388_025561</name>
</gene>
<dbReference type="InterPro" id="IPR023271">
    <property type="entry name" value="Aquaporin-like"/>
</dbReference>
<dbReference type="SUPFAM" id="SSF81338">
    <property type="entry name" value="Aquaporin-like"/>
    <property type="match status" value="2"/>
</dbReference>
<comment type="similarity">
    <text evidence="5">Belongs to the MIP/aquaporin (TC 1.A.8) family.</text>
</comment>
<proteinExistence type="inferred from homology"/>
<evidence type="ECO:0000256" key="2">
    <source>
        <dbReference type="ARBA" id="ARBA00022692"/>
    </source>
</evidence>
<comment type="subcellular location">
    <subcellularLocation>
        <location evidence="1">Membrane</location>
        <topology evidence="1">Multi-pass membrane protein</topology>
    </subcellularLocation>
</comment>
<evidence type="ECO:0000256" key="1">
    <source>
        <dbReference type="ARBA" id="ARBA00004141"/>
    </source>
</evidence>
<sequence length="410" mass="43943">VPFYALSQFTGAIAAAFTLRALLDPIDRIGTTTPSGSDVRALIMEIVVTFNMMFITSAVATDAKAVGELAGLAVGSSVCITSIVAGPVSGGSMNPARTLGPAIASREFKGLWVYFIGPVAGTLLGSYVYKVIQLSERKPIISPTFSLRLRRMMSTTTTDTPHLDNKRPSTSFLIVLSDSLMDDIIEPVSEQNSRSSYVFWKSLEQHYPPGFLKKVVAEIVATYLLVFVTCGTAALSMSEEHKVSKLGASVAGGLYSDRDDSMPEQYLHLSRWSFFYTQRKRFGNTLPSGTDIQALIMEIVVTFSMMFITSAVATDTKAIGELAGIAVGSAVCITSILAGPISGGSMNPARTIGPAIASSCYKGIWVYMVGPITGTLTGAWCYNLIRVSEKPVHALSQSSFSFQLPANDDQ</sequence>
<keyword evidence="2 5" id="KW-0812">Transmembrane</keyword>
<keyword evidence="3 6" id="KW-1133">Transmembrane helix</keyword>
<keyword evidence="4 6" id="KW-0472">Membrane</keyword>
<protein>
    <submittedName>
        <fullName evidence="7">Uncharacterized protein</fullName>
    </submittedName>
</protein>
<dbReference type="Gene3D" id="1.20.1080.10">
    <property type="entry name" value="Glycerol uptake facilitator protein"/>
    <property type="match status" value="2"/>
</dbReference>
<accession>A0A7J6G3M8</accession>
<dbReference type="GO" id="GO:0016020">
    <property type="term" value="C:membrane"/>
    <property type="evidence" value="ECO:0007669"/>
    <property type="project" value="UniProtKB-SubCell"/>
</dbReference>
<dbReference type="InterPro" id="IPR034294">
    <property type="entry name" value="Aquaporin_transptr"/>
</dbReference>
<evidence type="ECO:0000256" key="5">
    <source>
        <dbReference type="RuleBase" id="RU000477"/>
    </source>
</evidence>
<evidence type="ECO:0000256" key="6">
    <source>
        <dbReference type="SAM" id="Phobius"/>
    </source>
</evidence>
<feature type="transmembrane region" description="Helical" evidence="6">
    <location>
        <begin position="72"/>
        <end position="91"/>
    </location>
</feature>
<feature type="transmembrane region" description="Helical" evidence="6">
    <location>
        <begin position="292"/>
        <end position="313"/>
    </location>
</feature>
<dbReference type="AlphaFoldDB" id="A0A7J6G3M8"/>
<evidence type="ECO:0000256" key="4">
    <source>
        <dbReference type="ARBA" id="ARBA00023136"/>
    </source>
</evidence>
<reference evidence="7 8" key="1">
    <citation type="journal article" date="2020" name="bioRxiv">
        <title>Sequence and annotation of 42 cannabis genomes reveals extensive copy number variation in cannabinoid synthesis and pathogen resistance genes.</title>
        <authorList>
            <person name="Mckernan K.J."/>
            <person name="Helbert Y."/>
            <person name="Kane L.T."/>
            <person name="Ebling H."/>
            <person name="Zhang L."/>
            <person name="Liu B."/>
            <person name="Eaton Z."/>
            <person name="Mclaughlin S."/>
            <person name="Kingan S."/>
            <person name="Baybayan P."/>
            <person name="Concepcion G."/>
            <person name="Jordan M."/>
            <person name="Riva A."/>
            <person name="Barbazuk W."/>
            <person name="Harkins T."/>
        </authorList>
    </citation>
    <scope>NUCLEOTIDE SEQUENCE [LARGE SCALE GENOMIC DNA]</scope>
    <source>
        <strain evidence="8">cv. Jamaican Lion 4</strain>
        <tissue evidence="7">Leaf</tissue>
    </source>
</reference>
<feature type="non-terminal residue" evidence="7">
    <location>
        <position position="410"/>
    </location>
</feature>
<dbReference type="GO" id="GO:0015267">
    <property type="term" value="F:channel activity"/>
    <property type="evidence" value="ECO:0007669"/>
    <property type="project" value="InterPro"/>
</dbReference>
<dbReference type="PANTHER" id="PTHR45724">
    <property type="entry name" value="AQUAPORIN NIP2-1"/>
    <property type="match status" value="1"/>
</dbReference>
<evidence type="ECO:0000313" key="8">
    <source>
        <dbReference type="Proteomes" id="UP000525078"/>
    </source>
</evidence>
<dbReference type="PANTHER" id="PTHR45724:SF16">
    <property type="entry name" value="AQUAPORIN NIP2-1"/>
    <property type="match status" value="1"/>
</dbReference>
<name>A0A7J6G3M8_CANSA</name>
<dbReference type="PRINTS" id="PR00783">
    <property type="entry name" value="MINTRINSICP"/>
</dbReference>
<dbReference type="Pfam" id="PF00230">
    <property type="entry name" value="MIP"/>
    <property type="match status" value="2"/>
</dbReference>
<feature type="transmembrane region" description="Helical" evidence="6">
    <location>
        <begin position="325"/>
        <end position="344"/>
    </location>
</feature>